<keyword evidence="3" id="KW-1185">Reference proteome</keyword>
<accession>A0A0P7J371</accession>
<dbReference type="Proteomes" id="UP000050471">
    <property type="component" value="Unassembled WGS sequence"/>
</dbReference>
<dbReference type="Proteomes" id="UP001057991">
    <property type="component" value="Chromosome"/>
</dbReference>
<evidence type="ECO:0000313" key="1">
    <source>
        <dbReference type="EMBL" id="KPN62122.1"/>
    </source>
</evidence>
<dbReference type="AlphaFoldDB" id="A0A0P7J371"/>
<name>A0A0P7J371_9RHOB</name>
<dbReference type="PROSITE" id="PS51257">
    <property type="entry name" value="PROKAR_LIPOPROTEIN"/>
    <property type="match status" value="1"/>
</dbReference>
<dbReference type="EMBL" id="CP080776">
    <property type="protein sequence ID" value="UWP94187.1"/>
    <property type="molecule type" value="Genomic_DNA"/>
</dbReference>
<organism evidence="1 3">
    <name type="scientific">Aliiroseovarius crassostreae</name>
    <dbReference type="NCBI Taxonomy" id="154981"/>
    <lineage>
        <taxon>Bacteria</taxon>
        <taxon>Pseudomonadati</taxon>
        <taxon>Pseudomonadota</taxon>
        <taxon>Alphaproteobacteria</taxon>
        <taxon>Rhodobacterales</taxon>
        <taxon>Paracoccaceae</taxon>
        <taxon>Aliiroseovarius</taxon>
    </lineage>
</organism>
<reference evidence="2" key="2">
    <citation type="submission" date="2021-08" db="EMBL/GenBank/DDBJ databases">
        <authorList>
            <person name="Nwanade C."/>
            <person name="Wang M."/>
            <person name="Masoudi A."/>
            <person name="Yu Z."/>
            <person name="Liu J."/>
        </authorList>
    </citation>
    <scope>NUCLEOTIDE SEQUENCE</scope>
    <source>
        <strain evidence="2">S056</strain>
    </source>
</reference>
<dbReference type="STRING" id="154981.AKJ29_07550"/>
<gene>
    <name evidence="1" type="ORF">AKJ29_07550</name>
    <name evidence="2" type="ORF">K3X48_07905</name>
</gene>
<protein>
    <submittedName>
        <fullName evidence="1">Uncharacterized protein</fullName>
    </submittedName>
</protein>
<evidence type="ECO:0000313" key="2">
    <source>
        <dbReference type="EMBL" id="UWP94187.1"/>
    </source>
</evidence>
<reference evidence="1 3" key="1">
    <citation type="submission" date="2015-09" db="EMBL/GenBank/DDBJ databases">
        <title>Draft genome sequence of Aliiroseovarius crassostreae CV919-312TSm, the causative agent of Roseovarius Oyster Disease (formerly Juvenile Oyster Disease).</title>
        <authorList>
            <person name="Kessner L."/>
            <person name="Spinard E."/>
            <person name="Nelson D."/>
        </authorList>
    </citation>
    <scope>NUCLEOTIDE SEQUENCE [LARGE SCALE GENOMIC DNA]</scope>
    <source>
        <strain evidence="1 3">CV919-312</strain>
    </source>
</reference>
<dbReference type="RefSeq" id="WP_055191507.1">
    <property type="nucleotide sequence ID" value="NZ_CP080776.1"/>
</dbReference>
<dbReference type="EMBL" id="LKBA01000019">
    <property type="protein sequence ID" value="KPN62122.1"/>
    <property type="molecule type" value="Genomic_DNA"/>
</dbReference>
<proteinExistence type="predicted"/>
<evidence type="ECO:0000313" key="3">
    <source>
        <dbReference type="Proteomes" id="UP000050471"/>
    </source>
</evidence>
<sequence>MSNKRALVALVVAGLLTGCADYLNNRDTVSAATGNAMDANTAIHVVSPWPPYVGDTNLTDDN</sequence>